<dbReference type="AlphaFoldDB" id="A0AB38PEM1"/>
<evidence type="ECO:0000313" key="3">
    <source>
        <dbReference type="Proteomes" id="UP000316594"/>
    </source>
</evidence>
<keyword evidence="1" id="KW-0472">Membrane</keyword>
<protein>
    <submittedName>
        <fullName evidence="2">Type I toxin-antitoxin system Fst family toxin</fullName>
    </submittedName>
</protein>
<keyword evidence="1" id="KW-1133">Transmembrane helix</keyword>
<organism evidence="2 3">
    <name type="scientific">Staphylococcus haemolyticus</name>
    <dbReference type="NCBI Taxonomy" id="1283"/>
    <lineage>
        <taxon>Bacteria</taxon>
        <taxon>Bacillati</taxon>
        <taxon>Bacillota</taxon>
        <taxon>Bacilli</taxon>
        <taxon>Bacillales</taxon>
        <taxon>Staphylococcaceae</taxon>
        <taxon>Staphylococcus</taxon>
    </lineage>
</organism>
<sequence>MELIFLTIIGPVITGCIVTAFKYWLDNRNRK</sequence>
<evidence type="ECO:0000313" key="2">
    <source>
        <dbReference type="EMBL" id="TRL78742.1"/>
    </source>
</evidence>
<feature type="transmembrane region" description="Helical" evidence="1">
    <location>
        <begin position="6"/>
        <end position="25"/>
    </location>
</feature>
<dbReference type="NCBIfam" id="NF033608">
    <property type="entry name" value="type_I_tox_Fst"/>
    <property type="match status" value="1"/>
</dbReference>
<gene>
    <name evidence="2" type="ORF">FNL11_03305</name>
</gene>
<proteinExistence type="predicted"/>
<dbReference type="EMBL" id="VJMP01000002">
    <property type="protein sequence ID" value="TRL78742.1"/>
    <property type="molecule type" value="Genomic_DNA"/>
</dbReference>
<name>A0AB38PEM1_STAHA</name>
<dbReference type="Proteomes" id="UP000316594">
    <property type="component" value="Unassembled WGS sequence"/>
</dbReference>
<keyword evidence="1" id="KW-0812">Transmembrane</keyword>
<evidence type="ECO:0000256" key="1">
    <source>
        <dbReference type="SAM" id="Phobius"/>
    </source>
</evidence>
<reference evidence="2 3" key="1">
    <citation type="submission" date="2019-07" db="EMBL/GenBank/DDBJ databases">
        <title>Genome Sequencing and Assembly of Staphylococcus haemolyticus SDA2.</title>
        <authorList>
            <person name="Emmons C.B."/>
            <person name="Park C."/>
            <person name="Sevigny J.L."/>
            <person name="Andam C."/>
        </authorList>
    </citation>
    <scope>NUCLEOTIDE SEQUENCE [LARGE SCALE GENOMIC DNA]</scope>
    <source>
        <strain evidence="2 3">SDA2</strain>
    </source>
</reference>
<comment type="caution">
    <text evidence="2">The sequence shown here is derived from an EMBL/GenBank/DDBJ whole genome shotgun (WGS) entry which is preliminary data.</text>
</comment>
<dbReference type="RefSeq" id="WP_107613940.1">
    <property type="nucleotide sequence ID" value="NZ_JAHCOB010000003.1"/>
</dbReference>
<accession>A0AB38PEM1</accession>